<protein>
    <submittedName>
        <fullName evidence="1">Putative secreted protein</fullName>
    </submittedName>
</protein>
<proteinExistence type="predicted"/>
<name>A0A2M4DRS0_ANODA</name>
<dbReference type="EMBL" id="GGFL01016031">
    <property type="protein sequence ID" value="MBW80209.1"/>
    <property type="molecule type" value="Transcribed_RNA"/>
</dbReference>
<organism evidence="1">
    <name type="scientific">Anopheles darlingi</name>
    <name type="common">Mosquito</name>
    <dbReference type="NCBI Taxonomy" id="43151"/>
    <lineage>
        <taxon>Eukaryota</taxon>
        <taxon>Metazoa</taxon>
        <taxon>Ecdysozoa</taxon>
        <taxon>Arthropoda</taxon>
        <taxon>Hexapoda</taxon>
        <taxon>Insecta</taxon>
        <taxon>Pterygota</taxon>
        <taxon>Neoptera</taxon>
        <taxon>Endopterygota</taxon>
        <taxon>Diptera</taxon>
        <taxon>Nematocera</taxon>
        <taxon>Culicoidea</taxon>
        <taxon>Culicidae</taxon>
        <taxon>Anophelinae</taxon>
        <taxon>Anopheles</taxon>
    </lineage>
</organism>
<dbReference type="AlphaFoldDB" id="A0A2M4DRS0"/>
<evidence type="ECO:0000313" key="1">
    <source>
        <dbReference type="EMBL" id="MBW80209.1"/>
    </source>
</evidence>
<accession>A0A2M4DRS0</accession>
<reference evidence="1" key="1">
    <citation type="submission" date="2018-01" db="EMBL/GenBank/DDBJ databases">
        <title>An insight into the sialome of Amazonian anophelines.</title>
        <authorList>
            <person name="Ribeiro J.M."/>
            <person name="Scarpassa V."/>
            <person name="Calvo E."/>
        </authorList>
    </citation>
    <scope>NUCLEOTIDE SEQUENCE</scope>
</reference>
<sequence length="84" mass="9984">MWFFFSPLFFFWELRYSSINPFFSDTLMLLYQNQNANRVALLLMHSSSLLLFSFFSYLQIASLGPSRSSRQVRTHRDRLRAGCC</sequence>